<dbReference type="SUPFAM" id="SSF69786">
    <property type="entry name" value="YggU-like"/>
    <property type="match status" value="1"/>
</dbReference>
<dbReference type="GO" id="GO:0005737">
    <property type="term" value="C:cytoplasm"/>
    <property type="evidence" value="ECO:0007669"/>
    <property type="project" value="TreeGrafter"/>
</dbReference>
<dbReference type="InterPro" id="IPR003746">
    <property type="entry name" value="DUF167"/>
</dbReference>
<dbReference type="HAMAP" id="MF_00634">
    <property type="entry name" value="UPF0235"/>
    <property type="match status" value="1"/>
</dbReference>
<protein>
    <recommendedName>
        <fullName evidence="2">UPF0235 protein CPter91_4836</fullName>
    </recommendedName>
</protein>
<dbReference type="InterPro" id="IPR036591">
    <property type="entry name" value="YggU-like_sf"/>
</dbReference>
<evidence type="ECO:0000256" key="1">
    <source>
        <dbReference type="ARBA" id="ARBA00010364"/>
    </source>
</evidence>
<organism evidence="3 4">
    <name type="scientific">Collimonas pratensis</name>
    <dbReference type="NCBI Taxonomy" id="279113"/>
    <lineage>
        <taxon>Bacteria</taxon>
        <taxon>Pseudomonadati</taxon>
        <taxon>Pseudomonadota</taxon>
        <taxon>Betaproteobacteria</taxon>
        <taxon>Burkholderiales</taxon>
        <taxon>Oxalobacteraceae</taxon>
        <taxon>Collimonas</taxon>
    </lineage>
</organism>
<sequence length="114" mass="11842">MSGSVGAGTSAGLDAAWCSPIAGGVRLALQVTPNAKKSQVIGPLDDVLKLRLQAQPIEGKANEALIRFLAELLALPRSKISITHGQTSKKKLVELIGAQLTVDAVVYKLLSAIA</sequence>
<dbReference type="OrthoDB" id="9800587at2"/>
<dbReference type="SMART" id="SM01152">
    <property type="entry name" value="DUF167"/>
    <property type="match status" value="1"/>
</dbReference>
<reference evidence="3 4" key="1">
    <citation type="submission" date="2015-11" db="EMBL/GenBank/DDBJ databases">
        <title>Exploring the genomic traits of fungus-feeding bacterial genus Collimonas.</title>
        <authorList>
            <person name="Song C."/>
            <person name="Schmidt R."/>
            <person name="de Jager V."/>
            <person name="Krzyzanowska D."/>
            <person name="Jongedijk E."/>
            <person name="Cankar K."/>
            <person name="Beekwilder J."/>
            <person name="van Veen A."/>
            <person name="de Boer W."/>
            <person name="van Veen J.A."/>
            <person name="Garbeva P."/>
        </authorList>
    </citation>
    <scope>NUCLEOTIDE SEQUENCE [LARGE SCALE GENOMIC DNA]</scope>
    <source>
        <strain evidence="3 4">Ter91</strain>
    </source>
</reference>
<dbReference type="PATRIC" id="fig|279113.9.peg.4797"/>
<comment type="similarity">
    <text evidence="1 2">Belongs to the UPF0235 family.</text>
</comment>
<dbReference type="NCBIfam" id="TIGR00251">
    <property type="entry name" value="DUF167 family protein"/>
    <property type="match status" value="1"/>
</dbReference>
<gene>
    <name evidence="3" type="ORF">CPter91_4836</name>
</gene>
<dbReference type="RefSeq" id="WP_061944313.1">
    <property type="nucleotide sequence ID" value="NZ_CP013234.1"/>
</dbReference>
<dbReference type="PANTHER" id="PTHR13420:SF7">
    <property type="entry name" value="UPF0235 PROTEIN C15ORF40"/>
    <property type="match status" value="1"/>
</dbReference>
<dbReference type="PANTHER" id="PTHR13420">
    <property type="entry name" value="UPF0235 PROTEIN C15ORF40"/>
    <property type="match status" value="1"/>
</dbReference>
<dbReference type="Proteomes" id="UP000074561">
    <property type="component" value="Chromosome"/>
</dbReference>
<evidence type="ECO:0000313" key="4">
    <source>
        <dbReference type="Proteomes" id="UP000074561"/>
    </source>
</evidence>
<dbReference type="Gene3D" id="3.30.1200.10">
    <property type="entry name" value="YggU-like"/>
    <property type="match status" value="1"/>
</dbReference>
<dbReference type="Pfam" id="PF02594">
    <property type="entry name" value="DUF167"/>
    <property type="match status" value="1"/>
</dbReference>
<evidence type="ECO:0000313" key="3">
    <source>
        <dbReference type="EMBL" id="AMP07131.1"/>
    </source>
</evidence>
<dbReference type="EMBL" id="CP013234">
    <property type="protein sequence ID" value="AMP07131.1"/>
    <property type="molecule type" value="Genomic_DNA"/>
</dbReference>
<proteinExistence type="inferred from homology"/>
<accession>A0A127QAU8</accession>
<evidence type="ECO:0000256" key="2">
    <source>
        <dbReference type="HAMAP-Rule" id="MF_00634"/>
    </source>
</evidence>
<name>A0A127QAU8_9BURK</name>
<dbReference type="KEGG" id="cpra:CPter91_4836"/>
<dbReference type="AlphaFoldDB" id="A0A127QAU8"/>